<dbReference type="Pfam" id="PF03372">
    <property type="entry name" value="Exo_endo_phos"/>
    <property type="match status" value="1"/>
</dbReference>
<evidence type="ECO:0000259" key="2">
    <source>
        <dbReference type="Pfam" id="PF03372"/>
    </source>
</evidence>
<dbReference type="SUPFAM" id="SSF56219">
    <property type="entry name" value="DNase I-like"/>
    <property type="match status" value="1"/>
</dbReference>
<dbReference type="Gene3D" id="3.60.10.10">
    <property type="entry name" value="Endonuclease/exonuclease/phosphatase"/>
    <property type="match status" value="1"/>
</dbReference>
<evidence type="ECO:0000313" key="6">
    <source>
        <dbReference type="Proteomes" id="UP000215539"/>
    </source>
</evidence>
<dbReference type="AlphaFoldDB" id="A0AAX2GX41"/>
<dbReference type="EMBL" id="LT906449">
    <property type="protein sequence ID" value="SNV08227.1"/>
    <property type="molecule type" value="Genomic_DNA"/>
</dbReference>
<gene>
    <name evidence="3" type="ORF">AXF12_03700</name>
    <name evidence="4" type="ORF">SAMEA44541418_00997</name>
</gene>
<keyword evidence="1" id="KW-0732">Signal</keyword>
<reference evidence="3 5" key="1">
    <citation type="submission" date="2016-02" db="EMBL/GenBank/DDBJ databases">
        <authorList>
            <person name="Holder M.E."/>
            <person name="Ajami N.J."/>
            <person name="Petrosino J.F."/>
        </authorList>
    </citation>
    <scope>NUCLEOTIDE SEQUENCE [LARGE SCALE GENOMIC DNA]</scope>
    <source>
        <strain evidence="3 5">CCUG 32990</strain>
    </source>
</reference>
<protein>
    <submittedName>
        <fullName evidence="3">Endonuclease</fullName>
    </submittedName>
    <submittedName>
        <fullName evidence="4">Uncharacterized protein conserved in bacteria</fullName>
    </submittedName>
</protein>
<dbReference type="InterPro" id="IPR005135">
    <property type="entry name" value="Endo/exonuclease/phosphatase"/>
</dbReference>
<feature type="chain" id="PRO_5044004832" evidence="1">
    <location>
        <begin position="18"/>
        <end position="273"/>
    </location>
</feature>
<evidence type="ECO:0000313" key="4">
    <source>
        <dbReference type="EMBL" id="SNV08227.1"/>
    </source>
</evidence>
<feature type="signal peptide" evidence="1">
    <location>
        <begin position="1"/>
        <end position="17"/>
    </location>
</feature>
<dbReference type="InterPro" id="IPR050410">
    <property type="entry name" value="CCR4/nocturin_mRNA_transcr"/>
</dbReference>
<dbReference type="GO" id="GO:0004519">
    <property type="term" value="F:endonuclease activity"/>
    <property type="evidence" value="ECO:0007669"/>
    <property type="project" value="UniProtKB-KW"/>
</dbReference>
<sequence>MKKLILLCSLLSAICSAQELKVMTYNIRYDNPGDGIDSWTEGNRREKALTIMAEQAPDILGVQEALHNQVQDIELHFPNYYRIGVGRDDGDMAGEYAALFIRKDHFDLLDSGNFWFSETPEEPSKGWDAKCCNRICSWAKLRYQGKTLFAFNMHFDHEGVVAQRESAHLILKKIKEIAKNAPVIVMGDLNMTPDNPAIALIARKMHNTRQIATEELKHKGTFNAFKINEPLRGAIDYIFIKGKIKATHFDIIDKKIDGLYPSDHLPVVATLKM</sequence>
<dbReference type="Proteomes" id="UP000215539">
    <property type="component" value="Chromosome 1"/>
</dbReference>
<feature type="domain" description="Endonuclease/exonuclease/phosphatase" evidence="2">
    <location>
        <begin position="23"/>
        <end position="264"/>
    </location>
</feature>
<dbReference type="Proteomes" id="UP000065822">
    <property type="component" value="Chromosome"/>
</dbReference>
<reference evidence="4 6" key="2">
    <citation type="submission" date="2017-06" db="EMBL/GenBank/DDBJ databases">
        <authorList>
            <consortium name="Pathogen Informatics"/>
        </authorList>
    </citation>
    <scope>NUCLEOTIDE SEQUENCE [LARGE SCALE GENOMIC DNA]</scope>
    <source>
        <strain evidence="4 6">NCTC12947</strain>
    </source>
</reference>
<accession>A0AAX2GX41</accession>
<dbReference type="EMBL" id="CP014227">
    <property type="protein sequence ID" value="AMD84708.1"/>
    <property type="molecule type" value="Genomic_DNA"/>
</dbReference>
<keyword evidence="5" id="KW-1185">Reference proteome</keyword>
<keyword evidence="3" id="KW-0540">Nuclease</keyword>
<keyword evidence="3" id="KW-0378">Hydrolase</keyword>
<evidence type="ECO:0000313" key="3">
    <source>
        <dbReference type="EMBL" id="AMD84708.1"/>
    </source>
</evidence>
<organism evidence="4 6">
    <name type="scientific">Capnocytophaga haemolytica</name>
    <dbReference type="NCBI Taxonomy" id="45243"/>
    <lineage>
        <taxon>Bacteria</taxon>
        <taxon>Pseudomonadati</taxon>
        <taxon>Bacteroidota</taxon>
        <taxon>Flavobacteriia</taxon>
        <taxon>Flavobacteriales</taxon>
        <taxon>Flavobacteriaceae</taxon>
        <taxon>Capnocytophaga</taxon>
    </lineage>
</organism>
<dbReference type="GO" id="GO:0000175">
    <property type="term" value="F:3'-5'-RNA exonuclease activity"/>
    <property type="evidence" value="ECO:0007669"/>
    <property type="project" value="TreeGrafter"/>
</dbReference>
<dbReference type="KEGG" id="chg:AXF12_03700"/>
<dbReference type="RefSeq" id="WP_066428440.1">
    <property type="nucleotide sequence ID" value="NZ_CP014227.1"/>
</dbReference>
<proteinExistence type="predicted"/>
<name>A0AAX2GX41_9FLAO</name>
<evidence type="ECO:0000313" key="5">
    <source>
        <dbReference type="Proteomes" id="UP000065822"/>
    </source>
</evidence>
<dbReference type="PANTHER" id="PTHR12121:SF36">
    <property type="entry name" value="ENDONUCLEASE_EXONUCLEASE_PHOSPHATASE DOMAIN-CONTAINING PROTEIN"/>
    <property type="match status" value="1"/>
</dbReference>
<keyword evidence="3" id="KW-0255">Endonuclease</keyword>
<dbReference type="PANTHER" id="PTHR12121">
    <property type="entry name" value="CARBON CATABOLITE REPRESSOR PROTEIN 4"/>
    <property type="match status" value="1"/>
</dbReference>
<evidence type="ECO:0000256" key="1">
    <source>
        <dbReference type="SAM" id="SignalP"/>
    </source>
</evidence>
<dbReference type="InterPro" id="IPR036691">
    <property type="entry name" value="Endo/exonu/phosph_ase_sf"/>
</dbReference>
<dbReference type="CDD" id="cd09083">
    <property type="entry name" value="EEP-1"/>
    <property type="match status" value="1"/>
</dbReference>